<evidence type="ECO:0000313" key="3">
    <source>
        <dbReference type="Proteomes" id="UP000624041"/>
    </source>
</evidence>
<evidence type="ECO:0000313" key="2">
    <source>
        <dbReference type="EMBL" id="GGN65285.1"/>
    </source>
</evidence>
<organism evidence="2 3">
    <name type="scientific">Oceanobacillus indicireducens</name>
    <dbReference type="NCBI Taxonomy" id="1004261"/>
    <lineage>
        <taxon>Bacteria</taxon>
        <taxon>Bacillati</taxon>
        <taxon>Bacillota</taxon>
        <taxon>Bacilli</taxon>
        <taxon>Bacillales</taxon>
        <taxon>Bacillaceae</taxon>
        <taxon>Oceanobacillus</taxon>
    </lineage>
</organism>
<dbReference type="InterPro" id="IPR025275">
    <property type="entry name" value="DUF4015"/>
</dbReference>
<reference evidence="2" key="1">
    <citation type="journal article" date="2014" name="Int. J. Syst. Evol. Microbiol.">
        <title>Complete genome sequence of Corynebacterium casei LMG S-19264T (=DSM 44701T), isolated from a smear-ripened cheese.</title>
        <authorList>
            <consortium name="US DOE Joint Genome Institute (JGI-PGF)"/>
            <person name="Walter F."/>
            <person name="Albersmeier A."/>
            <person name="Kalinowski J."/>
            <person name="Ruckert C."/>
        </authorList>
    </citation>
    <scope>NUCLEOTIDE SEQUENCE</scope>
    <source>
        <strain evidence="2">JCM 17251</strain>
    </source>
</reference>
<proteinExistence type="predicted"/>
<keyword evidence="3" id="KW-1185">Reference proteome</keyword>
<protein>
    <recommendedName>
        <fullName evidence="1">DUF4015 domain-containing protein</fullName>
    </recommendedName>
</protein>
<dbReference type="Pfam" id="PF13200">
    <property type="entry name" value="DUF4015"/>
    <property type="match status" value="1"/>
</dbReference>
<dbReference type="Proteomes" id="UP000624041">
    <property type="component" value="Unassembled WGS sequence"/>
</dbReference>
<dbReference type="SUPFAM" id="SSF51445">
    <property type="entry name" value="(Trans)glycosidases"/>
    <property type="match status" value="1"/>
</dbReference>
<sequence length="405" mass="46185">MGNIQNWLKIFTGIILLGIILPAGVYAETEESVAVSKHAERETSIELYDVEKRMKRFAFDSGFHFEYPDAVRGIYVTGNSAGGSKFEDLLNLVETTDLNAMVIDIKEDHGNLTFKPDEDSPYADIAENYISDPEAMMKVLEENEIYPIARIVVFKDSVLAKERPDLSFTENGKVWVNNRGEAFVNPFEKEVWEYNVEIAKLAVELGFQEIQFDYVRFPEGFEKKDESLSYTHGDYEDLDMNNIKKRVEAVTDFVAYAREELSTYGVDVSVDIFGYAATLEETPGIGQNFSRISDNVDIISSMIYPSHWTSYFDIEKPDTEPYRLVTEYAKVENEVLGALDSPPVSRPWLQDFEAPWLYSGPAKQYGKAEVEAQIRALYENGIDEFLLWNASNVYTENVDYLIGKE</sequence>
<comment type="caution">
    <text evidence="2">The sequence shown here is derived from an EMBL/GenBank/DDBJ whole genome shotgun (WGS) entry which is preliminary data.</text>
</comment>
<dbReference type="EMBL" id="BMOS01000036">
    <property type="protein sequence ID" value="GGN65285.1"/>
    <property type="molecule type" value="Genomic_DNA"/>
</dbReference>
<reference evidence="2" key="2">
    <citation type="submission" date="2020-09" db="EMBL/GenBank/DDBJ databases">
        <authorList>
            <person name="Sun Q."/>
            <person name="Ohkuma M."/>
        </authorList>
    </citation>
    <scope>NUCLEOTIDE SEQUENCE</scope>
    <source>
        <strain evidence="2">JCM 17251</strain>
    </source>
</reference>
<feature type="domain" description="DUF4015" evidence="1">
    <location>
        <begin position="73"/>
        <end position="394"/>
    </location>
</feature>
<accession>A0A918D4W4</accession>
<dbReference type="AlphaFoldDB" id="A0A918D4W4"/>
<dbReference type="InterPro" id="IPR017853">
    <property type="entry name" value="GH"/>
</dbReference>
<dbReference type="RefSeq" id="WP_188859115.1">
    <property type="nucleotide sequence ID" value="NZ_BMOS01000036.1"/>
</dbReference>
<dbReference type="Gene3D" id="3.20.20.80">
    <property type="entry name" value="Glycosidases"/>
    <property type="match status" value="1"/>
</dbReference>
<gene>
    <name evidence="2" type="ORF">GCM10007971_33990</name>
</gene>
<evidence type="ECO:0000259" key="1">
    <source>
        <dbReference type="Pfam" id="PF13200"/>
    </source>
</evidence>
<name>A0A918D4W4_9BACI</name>